<feature type="chain" id="PRO_5004019559" evidence="5">
    <location>
        <begin position="24"/>
        <end position="348"/>
    </location>
</feature>
<dbReference type="STRING" id="1165094.RINTHH_12770"/>
<reference evidence="8" key="2">
    <citation type="submission" date="2016-01" db="EMBL/GenBank/DDBJ databases">
        <title>Diatom-associated endosymboitic cyanobacterium lacks core nitrogen metabolism enzymes.</title>
        <authorList>
            <person name="Hilton J.A."/>
            <person name="Foster R.A."/>
            <person name="Tripp H.J."/>
            <person name="Carter B.J."/>
            <person name="Zehr J.P."/>
            <person name="Villareal T.A."/>
        </authorList>
    </citation>
    <scope>NUCLEOTIDE SEQUENCE [LARGE SCALE GENOMIC DNA]</scope>
    <source>
        <strain evidence="8">HH01</strain>
    </source>
</reference>
<dbReference type="PANTHER" id="PTHR30085">
    <property type="entry name" value="AMINO ACID ABC TRANSPORTER PERMEASE"/>
    <property type="match status" value="1"/>
</dbReference>
<name>M1WZB0_9NOST</name>
<evidence type="ECO:0000259" key="6">
    <source>
        <dbReference type="SMART" id="SM00062"/>
    </source>
</evidence>
<dbReference type="GO" id="GO:0006865">
    <property type="term" value="P:amino acid transport"/>
    <property type="evidence" value="ECO:0007669"/>
    <property type="project" value="TreeGrafter"/>
</dbReference>
<accession>M1WZB0</accession>
<gene>
    <name evidence="7" type="ORF">RINTHH_12770</name>
</gene>
<dbReference type="Proteomes" id="UP000053051">
    <property type="component" value="Unassembled WGS sequence"/>
</dbReference>
<comment type="similarity">
    <text evidence="1 4">Belongs to the bacterial solute-binding protein 3 family.</text>
</comment>
<evidence type="ECO:0000256" key="4">
    <source>
        <dbReference type="RuleBase" id="RU003744"/>
    </source>
</evidence>
<sequence length="348" mass="38247">MFMFKSALSSVITVLTISLIACSSNTVTPGKNNSLVNRIKNRGRVICGVSGEIPGFSFVDTDGRYRGLDVDVCRAMAAALFDKPDAVDYRNLNAKERFTAVQTGEVDLLSRNTTLTISRDTSVGMAFGPIVFYDGQGIMVSKRSKVKSLKDLNGKAICTQTGTTNEQNLADKMKLLGINYKPVVFEDINTAFATYQQGRCSAITSDKSQLISRRTTLPERENHIILGESLSQEPLAPAVADGDAKWADALKWVIYALIKAEELGITSQNVMQKINSDNPEINRLLGNGSNLGEGMGLSNDFVVRVIKHVGNYGEIYDRNLGLKTELNLPRSYNRQWMKGGLLYAPPFR</sequence>
<dbReference type="Gene3D" id="3.40.190.10">
    <property type="entry name" value="Periplasmic binding protein-like II"/>
    <property type="match status" value="2"/>
</dbReference>
<evidence type="ECO:0000256" key="5">
    <source>
        <dbReference type="SAM" id="SignalP"/>
    </source>
</evidence>
<reference evidence="7 8" key="1">
    <citation type="submission" date="2012-05" db="EMBL/GenBank/DDBJ databases">
        <authorList>
            <person name="Hilton J."/>
        </authorList>
    </citation>
    <scope>NUCLEOTIDE SEQUENCE [LARGE SCALE GENOMIC DNA]</scope>
    <source>
        <strain evidence="7 8">HH01</strain>
    </source>
</reference>
<dbReference type="PANTHER" id="PTHR30085:SF7">
    <property type="entry name" value="AMINO-ACID ABC TRANSPORTER-BINDING PROTEIN YHDW-RELATED"/>
    <property type="match status" value="1"/>
</dbReference>
<dbReference type="AlphaFoldDB" id="M1WZB0"/>
<dbReference type="SUPFAM" id="SSF53850">
    <property type="entry name" value="Periplasmic binding protein-like II"/>
    <property type="match status" value="1"/>
</dbReference>
<keyword evidence="2" id="KW-0813">Transport</keyword>
<protein>
    <submittedName>
        <fullName evidence="7">Extracellular solute-binding protein, family 3</fullName>
    </submittedName>
</protein>
<organism evidence="7 8">
    <name type="scientific">Richelia intracellularis HH01</name>
    <dbReference type="NCBI Taxonomy" id="1165094"/>
    <lineage>
        <taxon>Bacteria</taxon>
        <taxon>Bacillati</taxon>
        <taxon>Cyanobacteriota</taxon>
        <taxon>Cyanophyceae</taxon>
        <taxon>Nostocales</taxon>
        <taxon>Nostocaceae</taxon>
        <taxon>Richelia</taxon>
    </lineage>
</organism>
<dbReference type="SMART" id="SM00062">
    <property type="entry name" value="PBPb"/>
    <property type="match status" value="1"/>
</dbReference>
<dbReference type="Pfam" id="PF00497">
    <property type="entry name" value="SBP_bac_3"/>
    <property type="match status" value="1"/>
</dbReference>
<dbReference type="EMBL" id="CAIY01000044">
    <property type="protein sequence ID" value="CCH67432.1"/>
    <property type="molecule type" value="Genomic_DNA"/>
</dbReference>
<dbReference type="RefSeq" id="WP_008233980.1">
    <property type="nucleotide sequence ID" value="NZ_CAIY01000044.1"/>
</dbReference>
<proteinExistence type="inferred from homology"/>
<dbReference type="OrthoDB" id="115856at2"/>
<evidence type="ECO:0000256" key="2">
    <source>
        <dbReference type="ARBA" id="ARBA00022448"/>
    </source>
</evidence>
<dbReference type="InterPro" id="IPR018313">
    <property type="entry name" value="SBP_3_CS"/>
</dbReference>
<dbReference type="InterPro" id="IPR051455">
    <property type="entry name" value="Bact_solute-bind_prot3"/>
</dbReference>
<evidence type="ECO:0000313" key="7">
    <source>
        <dbReference type="EMBL" id="CCH67432.1"/>
    </source>
</evidence>
<feature type="domain" description="Solute-binding protein family 3/N-terminal" evidence="6">
    <location>
        <begin position="44"/>
        <end position="273"/>
    </location>
</feature>
<dbReference type="PROSITE" id="PS51257">
    <property type="entry name" value="PROKAR_LIPOPROTEIN"/>
    <property type="match status" value="1"/>
</dbReference>
<comment type="caution">
    <text evidence="7">The sequence shown here is derived from an EMBL/GenBank/DDBJ whole genome shotgun (WGS) entry which is preliminary data.</text>
</comment>
<evidence type="ECO:0000313" key="8">
    <source>
        <dbReference type="Proteomes" id="UP000053051"/>
    </source>
</evidence>
<dbReference type="PROSITE" id="PS01039">
    <property type="entry name" value="SBP_BACTERIAL_3"/>
    <property type="match status" value="1"/>
</dbReference>
<keyword evidence="8" id="KW-1185">Reference proteome</keyword>
<evidence type="ECO:0000256" key="1">
    <source>
        <dbReference type="ARBA" id="ARBA00010333"/>
    </source>
</evidence>
<dbReference type="InterPro" id="IPR001638">
    <property type="entry name" value="Solute-binding_3/MltF_N"/>
</dbReference>
<keyword evidence="3 5" id="KW-0732">Signal</keyword>
<dbReference type="CDD" id="cd13692">
    <property type="entry name" value="PBP2_BztA"/>
    <property type="match status" value="1"/>
</dbReference>
<evidence type="ECO:0000256" key="3">
    <source>
        <dbReference type="ARBA" id="ARBA00022729"/>
    </source>
</evidence>
<feature type="signal peptide" evidence="5">
    <location>
        <begin position="1"/>
        <end position="23"/>
    </location>
</feature>